<gene>
    <name evidence="3" type="ORF">SAMN02745129_1472</name>
</gene>
<reference evidence="3 4" key="1">
    <citation type="submission" date="2016-11" db="EMBL/GenBank/DDBJ databases">
        <authorList>
            <person name="Jaros S."/>
            <person name="Januszkiewicz K."/>
            <person name="Wedrychowicz H."/>
        </authorList>
    </citation>
    <scope>NUCLEOTIDE SEQUENCE [LARGE SCALE GENOMIC DNA]</scope>
    <source>
        <strain evidence="3 4">DSM 16917</strain>
    </source>
</reference>
<dbReference type="InterPro" id="IPR050776">
    <property type="entry name" value="Ank_Repeat/CDKN_Inhibitor"/>
</dbReference>
<evidence type="ECO:0000256" key="1">
    <source>
        <dbReference type="ARBA" id="ARBA00022737"/>
    </source>
</evidence>
<sequence length="269" mass="30083">MGSVITSHLFNRWRRMQELRLKVLVLISTLLMQACSAIFTSADFLSAKPSPSYFVSYSCKFDEVSENNLQVFSAVRERDFLLLNELVAQGSDINFKVGDGSPLLLCALDDVEMFRELLRLGADPNVKFNGTTLLHLTAENEFVSLLSELIIFSGNIEIEDDFRATPIFSTIDPFNEEVPSAMIFLVDAGANIEHVNRGCVTVMYMAAQVGRFDAVVYLYENGASVEVTSCAGLSFKELMSTYNERIVHGSEKHIKYLRAMEIMGLDNNV</sequence>
<dbReference type="SUPFAM" id="SSF48403">
    <property type="entry name" value="Ankyrin repeat"/>
    <property type="match status" value="1"/>
</dbReference>
<dbReference type="Proteomes" id="UP000184268">
    <property type="component" value="Unassembled WGS sequence"/>
</dbReference>
<dbReference type="SMART" id="SM00248">
    <property type="entry name" value="ANK"/>
    <property type="match status" value="4"/>
</dbReference>
<keyword evidence="2" id="KW-0040">ANK repeat</keyword>
<evidence type="ECO:0000313" key="3">
    <source>
        <dbReference type="EMBL" id="SHH20947.1"/>
    </source>
</evidence>
<dbReference type="PANTHER" id="PTHR24201">
    <property type="entry name" value="ANK_REP_REGION DOMAIN-CONTAINING PROTEIN"/>
    <property type="match status" value="1"/>
</dbReference>
<organism evidence="3 4">
    <name type="scientific">Ferrimonas marina</name>
    <dbReference type="NCBI Taxonomy" id="299255"/>
    <lineage>
        <taxon>Bacteria</taxon>
        <taxon>Pseudomonadati</taxon>
        <taxon>Pseudomonadota</taxon>
        <taxon>Gammaproteobacteria</taxon>
        <taxon>Alteromonadales</taxon>
        <taxon>Ferrimonadaceae</taxon>
        <taxon>Ferrimonas</taxon>
    </lineage>
</organism>
<dbReference type="EMBL" id="FQXG01000002">
    <property type="protein sequence ID" value="SHH20947.1"/>
    <property type="molecule type" value="Genomic_DNA"/>
</dbReference>
<dbReference type="Pfam" id="PF00023">
    <property type="entry name" value="Ank"/>
    <property type="match status" value="1"/>
</dbReference>
<name>A0A1M5R3G0_9GAMM</name>
<accession>A0A1M5R3G0</accession>
<dbReference type="Gene3D" id="1.25.40.20">
    <property type="entry name" value="Ankyrin repeat-containing domain"/>
    <property type="match status" value="2"/>
</dbReference>
<keyword evidence="1" id="KW-0677">Repeat</keyword>
<protein>
    <submittedName>
        <fullName evidence="3">Uncharacterized protein</fullName>
    </submittedName>
</protein>
<dbReference type="AlphaFoldDB" id="A0A1M5R3G0"/>
<proteinExistence type="predicted"/>
<dbReference type="STRING" id="299255.SAMN02745129_1472"/>
<dbReference type="InterPro" id="IPR036770">
    <property type="entry name" value="Ankyrin_rpt-contain_sf"/>
</dbReference>
<dbReference type="InterPro" id="IPR002110">
    <property type="entry name" value="Ankyrin_rpt"/>
</dbReference>
<evidence type="ECO:0000256" key="2">
    <source>
        <dbReference type="ARBA" id="ARBA00023043"/>
    </source>
</evidence>
<evidence type="ECO:0000313" key="4">
    <source>
        <dbReference type="Proteomes" id="UP000184268"/>
    </source>
</evidence>
<keyword evidence="4" id="KW-1185">Reference proteome</keyword>